<dbReference type="InterPro" id="IPR000595">
    <property type="entry name" value="cNMP-bd_dom"/>
</dbReference>
<keyword evidence="3" id="KW-1185">Reference proteome</keyword>
<comment type="caution">
    <text evidence="2">The sequence shown here is derived from an EMBL/GenBank/DDBJ whole genome shotgun (WGS) entry which is preliminary data.</text>
</comment>
<gene>
    <name evidence="2" type="ORF">C5O25_12305</name>
</gene>
<dbReference type="Gene3D" id="2.60.120.10">
    <property type="entry name" value="Jelly Rolls"/>
    <property type="match status" value="1"/>
</dbReference>
<protein>
    <submittedName>
        <fullName evidence="2">Crp/Fnr family transcriptional regulator</fullName>
    </submittedName>
</protein>
<accession>A0A2V1ITS3</accession>
<sequence>MDIKEIIDRRHILPDESLALLCRSMELVHYPKGHHVLEIGKIERDVYFIAKGIVRAFTLVDGKEVTFWVGKEGATIVSMMGYVRNEPGYETMELMEDSTLYVIKRDVLSKLYLEDINIANWGRRFAETELLDAEIRVITLLLATATERYQDFVDTQSELLQRLPLGCIASYLGITQVSLSRIRANLAKGNKQ</sequence>
<reference evidence="3" key="1">
    <citation type="submission" date="2018-02" db="EMBL/GenBank/DDBJ databases">
        <authorList>
            <person name="Clavel T."/>
            <person name="Strowig T."/>
        </authorList>
    </citation>
    <scope>NUCLEOTIDE SEQUENCE [LARGE SCALE GENOMIC DNA]</scope>
    <source>
        <strain evidence="3">DSM 100764</strain>
    </source>
</reference>
<dbReference type="GeneID" id="93424818"/>
<dbReference type="Proteomes" id="UP000244925">
    <property type="component" value="Unassembled WGS sequence"/>
</dbReference>
<dbReference type="InterPro" id="IPR018490">
    <property type="entry name" value="cNMP-bd_dom_sf"/>
</dbReference>
<dbReference type="PROSITE" id="PS50042">
    <property type="entry name" value="CNMP_BINDING_3"/>
    <property type="match status" value="1"/>
</dbReference>
<dbReference type="CDD" id="cd00038">
    <property type="entry name" value="CAP_ED"/>
    <property type="match status" value="1"/>
</dbReference>
<dbReference type="InterPro" id="IPR014710">
    <property type="entry name" value="RmlC-like_jellyroll"/>
</dbReference>
<evidence type="ECO:0000313" key="2">
    <source>
        <dbReference type="EMBL" id="PWB05825.1"/>
    </source>
</evidence>
<dbReference type="Pfam" id="PF00027">
    <property type="entry name" value="cNMP_binding"/>
    <property type="match status" value="1"/>
</dbReference>
<dbReference type="AlphaFoldDB" id="A0A2V1ITS3"/>
<name>A0A2V1ITS3_9BACT</name>
<proteinExistence type="predicted"/>
<evidence type="ECO:0000259" key="1">
    <source>
        <dbReference type="PROSITE" id="PS50042"/>
    </source>
</evidence>
<evidence type="ECO:0000313" key="3">
    <source>
        <dbReference type="Proteomes" id="UP000244925"/>
    </source>
</evidence>
<dbReference type="SUPFAM" id="SSF51206">
    <property type="entry name" value="cAMP-binding domain-like"/>
    <property type="match status" value="1"/>
</dbReference>
<organism evidence="2 3">
    <name type="scientific">Paramuribaculum intestinale</name>
    <dbReference type="NCBI Taxonomy" id="2094151"/>
    <lineage>
        <taxon>Bacteria</taxon>
        <taxon>Pseudomonadati</taxon>
        <taxon>Bacteroidota</taxon>
        <taxon>Bacteroidia</taxon>
        <taxon>Bacteroidales</taxon>
        <taxon>Muribaculaceae</taxon>
        <taxon>Paramuribaculum</taxon>
    </lineage>
</organism>
<dbReference type="RefSeq" id="WP_107037015.1">
    <property type="nucleotide sequence ID" value="NZ_CAPBLD010000044.1"/>
</dbReference>
<dbReference type="EMBL" id="PUBV01000053">
    <property type="protein sequence ID" value="PWB05825.1"/>
    <property type="molecule type" value="Genomic_DNA"/>
</dbReference>
<feature type="domain" description="Cyclic nucleotide-binding" evidence="1">
    <location>
        <begin position="13"/>
        <end position="111"/>
    </location>
</feature>